<evidence type="ECO:0000259" key="5">
    <source>
        <dbReference type="PROSITE" id="PS50893"/>
    </source>
</evidence>
<dbReference type="SMART" id="SM00382">
    <property type="entry name" value="AAA"/>
    <property type="match status" value="1"/>
</dbReference>
<dbReference type="PANTHER" id="PTHR42734:SF5">
    <property type="entry name" value="IRON TRANSPORT SYSTEM ATP-BINDING PROTEIN HI_0361-RELATED"/>
    <property type="match status" value="1"/>
</dbReference>
<evidence type="ECO:0000313" key="6">
    <source>
        <dbReference type="EMBL" id="MBP2331534.1"/>
    </source>
</evidence>
<keyword evidence="6" id="KW-0378">Hydrolase</keyword>
<accession>A0ABS4U4F6</accession>
<dbReference type="SUPFAM" id="SSF52540">
    <property type="entry name" value="P-loop containing nucleoside triphosphate hydrolases"/>
    <property type="match status" value="1"/>
</dbReference>
<dbReference type="PROSITE" id="PS50893">
    <property type="entry name" value="ABC_TRANSPORTER_2"/>
    <property type="match status" value="1"/>
</dbReference>
<proteinExistence type="inferred from homology"/>
<organism evidence="6 7">
    <name type="scientific">Corynebacterium freneyi</name>
    <dbReference type="NCBI Taxonomy" id="134034"/>
    <lineage>
        <taxon>Bacteria</taxon>
        <taxon>Bacillati</taxon>
        <taxon>Actinomycetota</taxon>
        <taxon>Actinomycetes</taxon>
        <taxon>Mycobacteriales</taxon>
        <taxon>Corynebacteriaceae</taxon>
        <taxon>Corynebacterium</taxon>
    </lineage>
</organism>
<dbReference type="EC" id="3.6.3.-" evidence="6"/>
<keyword evidence="4 6" id="KW-0067">ATP-binding</keyword>
<gene>
    <name evidence="6" type="ORF">JOF33_000233</name>
</gene>
<evidence type="ECO:0000313" key="7">
    <source>
        <dbReference type="Proteomes" id="UP001519305"/>
    </source>
</evidence>
<keyword evidence="2" id="KW-0813">Transport</keyword>
<keyword evidence="7" id="KW-1185">Reference proteome</keyword>
<name>A0ABS4U4F6_9CORY</name>
<dbReference type="GO" id="GO:0005524">
    <property type="term" value="F:ATP binding"/>
    <property type="evidence" value="ECO:0007669"/>
    <property type="project" value="UniProtKB-KW"/>
</dbReference>
<dbReference type="InterPro" id="IPR003439">
    <property type="entry name" value="ABC_transporter-like_ATP-bd"/>
</dbReference>
<evidence type="ECO:0000256" key="3">
    <source>
        <dbReference type="ARBA" id="ARBA00022741"/>
    </source>
</evidence>
<dbReference type="RefSeq" id="WP_070523525.1">
    <property type="nucleotide sequence ID" value="NZ_CP047357.1"/>
</dbReference>
<dbReference type="Gene3D" id="3.40.50.300">
    <property type="entry name" value="P-loop containing nucleotide triphosphate hydrolases"/>
    <property type="match status" value="1"/>
</dbReference>
<comment type="similarity">
    <text evidence="1">Belongs to the ABC transporter superfamily.</text>
</comment>
<reference evidence="6 7" key="1">
    <citation type="submission" date="2021-03" db="EMBL/GenBank/DDBJ databases">
        <title>Sequencing the genomes of 1000 actinobacteria strains.</title>
        <authorList>
            <person name="Klenk H.-P."/>
        </authorList>
    </citation>
    <scope>NUCLEOTIDE SEQUENCE [LARGE SCALE GENOMIC DNA]</scope>
    <source>
        <strain evidence="6 7">DSM 44506</strain>
    </source>
</reference>
<dbReference type="PANTHER" id="PTHR42734">
    <property type="entry name" value="METAL TRANSPORT SYSTEM ATP-BINDING PROTEIN TM_0124-RELATED"/>
    <property type="match status" value="1"/>
</dbReference>
<evidence type="ECO:0000256" key="1">
    <source>
        <dbReference type="ARBA" id="ARBA00005417"/>
    </source>
</evidence>
<dbReference type="Pfam" id="PF00005">
    <property type="entry name" value="ABC_tran"/>
    <property type="match status" value="1"/>
</dbReference>
<dbReference type="InterPro" id="IPR003593">
    <property type="entry name" value="AAA+_ATPase"/>
</dbReference>
<dbReference type="GO" id="GO:0016787">
    <property type="term" value="F:hydrolase activity"/>
    <property type="evidence" value="ECO:0007669"/>
    <property type="project" value="UniProtKB-KW"/>
</dbReference>
<comment type="caution">
    <text evidence="6">The sequence shown here is derived from an EMBL/GenBank/DDBJ whole genome shotgun (WGS) entry which is preliminary data.</text>
</comment>
<dbReference type="InterPro" id="IPR050153">
    <property type="entry name" value="Metal_Ion_Import_ABC"/>
</dbReference>
<protein>
    <submittedName>
        <fullName evidence="6">Zinc transport system ATP-binding protein</fullName>
        <ecNumber evidence="6">3.6.3.-</ecNumber>
    </submittedName>
</protein>
<dbReference type="Proteomes" id="UP001519305">
    <property type="component" value="Unassembled WGS sequence"/>
</dbReference>
<dbReference type="EMBL" id="JAGINY010000001">
    <property type="protein sequence ID" value="MBP2331534.1"/>
    <property type="molecule type" value="Genomic_DNA"/>
</dbReference>
<sequence>MSISETSAGPVIEARGVEFAYGAFPVLRGVDLTVAPGEVAAFTGENGCGKSTLLKILIGQNRPTAGDVRLFGEETFAGTGAPNRRSLSGIGYVPQTNVVNKISFPITSRELVVQGLARDFGFVKIPRRRHYERADELLDHMGLGEYARVPFGELSGGLQQRVLIARALVDDPGLLVLDEPTVGVDKQSLAGFLRQLQSLRDENGLTIVMVSHELETVTGHMNVDSVYVMEEGLLRHV</sequence>
<evidence type="ECO:0000256" key="2">
    <source>
        <dbReference type="ARBA" id="ARBA00022448"/>
    </source>
</evidence>
<evidence type="ECO:0000256" key="4">
    <source>
        <dbReference type="ARBA" id="ARBA00022840"/>
    </source>
</evidence>
<keyword evidence="3" id="KW-0547">Nucleotide-binding</keyword>
<dbReference type="InterPro" id="IPR027417">
    <property type="entry name" value="P-loop_NTPase"/>
</dbReference>
<feature type="domain" description="ABC transporter" evidence="5">
    <location>
        <begin position="12"/>
        <end position="237"/>
    </location>
</feature>